<organism evidence="1 2">
    <name type="scientific">Paraglomus occultum</name>
    <dbReference type="NCBI Taxonomy" id="144539"/>
    <lineage>
        <taxon>Eukaryota</taxon>
        <taxon>Fungi</taxon>
        <taxon>Fungi incertae sedis</taxon>
        <taxon>Mucoromycota</taxon>
        <taxon>Glomeromycotina</taxon>
        <taxon>Glomeromycetes</taxon>
        <taxon>Paraglomerales</taxon>
        <taxon>Paraglomeraceae</taxon>
        <taxon>Paraglomus</taxon>
    </lineage>
</organism>
<gene>
    <name evidence="1" type="ORF">POCULU_LOCUS8638</name>
</gene>
<dbReference type="Proteomes" id="UP000789572">
    <property type="component" value="Unassembled WGS sequence"/>
</dbReference>
<feature type="non-terminal residue" evidence="1">
    <location>
        <position position="43"/>
    </location>
</feature>
<proteinExistence type="predicted"/>
<protein>
    <submittedName>
        <fullName evidence="1">6745_t:CDS:1</fullName>
    </submittedName>
</protein>
<name>A0A9N9D819_9GLOM</name>
<keyword evidence="2" id="KW-1185">Reference proteome</keyword>
<sequence length="43" mass="4822">MNEKLPNAVHHILANTGTNLHKIDNSTAQLEVFQEKITVHDSL</sequence>
<evidence type="ECO:0000313" key="1">
    <source>
        <dbReference type="EMBL" id="CAG8625683.1"/>
    </source>
</evidence>
<feature type="non-terminal residue" evidence="1">
    <location>
        <position position="1"/>
    </location>
</feature>
<evidence type="ECO:0000313" key="2">
    <source>
        <dbReference type="Proteomes" id="UP000789572"/>
    </source>
</evidence>
<accession>A0A9N9D819</accession>
<dbReference type="EMBL" id="CAJVPJ010002616">
    <property type="protein sequence ID" value="CAG8625683.1"/>
    <property type="molecule type" value="Genomic_DNA"/>
</dbReference>
<reference evidence="1" key="1">
    <citation type="submission" date="2021-06" db="EMBL/GenBank/DDBJ databases">
        <authorList>
            <person name="Kallberg Y."/>
            <person name="Tangrot J."/>
            <person name="Rosling A."/>
        </authorList>
    </citation>
    <scope>NUCLEOTIDE SEQUENCE</scope>
    <source>
        <strain evidence="1">IA702</strain>
    </source>
</reference>
<dbReference type="AlphaFoldDB" id="A0A9N9D819"/>
<comment type="caution">
    <text evidence="1">The sequence shown here is derived from an EMBL/GenBank/DDBJ whole genome shotgun (WGS) entry which is preliminary data.</text>
</comment>